<evidence type="ECO:0000256" key="11">
    <source>
        <dbReference type="ARBA" id="ARBA00022989"/>
    </source>
</evidence>
<evidence type="ECO:0000256" key="15">
    <source>
        <dbReference type="ARBA" id="ARBA00048639"/>
    </source>
</evidence>
<dbReference type="NCBIfam" id="NF003652">
    <property type="entry name" value="PRK05286.2-5"/>
    <property type="match status" value="1"/>
</dbReference>
<keyword evidence="6 16" id="KW-0285">Flavoprotein</keyword>
<gene>
    <name evidence="17" type="ORF">OFUS_LOCUS6187</name>
</gene>
<dbReference type="UniPathway" id="UPA00070">
    <property type="reaction ID" value="UER00946"/>
</dbReference>
<evidence type="ECO:0000256" key="1">
    <source>
        <dbReference type="ARBA" id="ARBA00004434"/>
    </source>
</evidence>
<dbReference type="InterPro" id="IPR050074">
    <property type="entry name" value="DHO_dehydrogenase"/>
</dbReference>
<dbReference type="InterPro" id="IPR005719">
    <property type="entry name" value="Dihydroorotate_DH_2"/>
</dbReference>
<evidence type="ECO:0000256" key="5">
    <source>
        <dbReference type="ARBA" id="ARBA00017599"/>
    </source>
</evidence>
<dbReference type="EC" id="1.3.5.2" evidence="4 16"/>
<dbReference type="NCBIfam" id="TIGR01036">
    <property type="entry name" value="pyrD_sub2"/>
    <property type="match status" value="1"/>
</dbReference>
<dbReference type="OrthoDB" id="14784at2759"/>
<dbReference type="InterPro" id="IPR013785">
    <property type="entry name" value="Aldolase_TIM"/>
</dbReference>
<comment type="caution">
    <text evidence="17">The sequence shown here is derived from an EMBL/GenBank/DDBJ whole genome shotgun (WGS) entry which is preliminary data.</text>
</comment>
<name>A0A8J1TUC1_OWEFU</name>
<dbReference type="PANTHER" id="PTHR48109:SF4">
    <property type="entry name" value="DIHYDROOROTATE DEHYDROGENASE (QUINONE), MITOCHONDRIAL"/>
    <property type="match status" value="1"/>
</dbReference>
<comment type="cofactor">
    <cofactor evidence="16">
        <name>FMN</name>
        <dbReference type="ChEBI" id="CHEBI:58210"/>
    </cofactor>
    <text evidence="16">Binds 1 FMN per subunit.</text>
</comment>
<comment type="similarity">
    <text evidence="3 16">Belongs to the dihydroorotate dehydrogenase family. Type 2 subfamily.</text>
</comment>
<keyword evidence="7 16" id="KW-0288">FMN</keyword>
<evidence type="ECO:0000256" key="3">
    <source>
        <dbReference type="ARBA" id="ARBA00005359"/>
    </source>
</evidence>
<dbReference type="InterPro" id="IPR001295">
    <property type="entry name" value="Dihydroorotate_DH_CS"/>
</dbReference>
<dbReference type="Gene3D" id="3.20.20.70">
    <property type="entry name" value="Aldolase class I"/>
    <property type="match status" value="1"/>
</dbReference>
<dbReference type="GO" id="GO:0006207">
    <property type="term" value="P:'de novo' pyrimidine nucleobase biosynthetic process"/>
    <property type="evidence" value="ECO:0007669"/>
    <property type="project" value="InterPro"/>
</dbReference>
<keyword evidence="9 16" id="KW-0999">Mitochondrion inner membrane</keyword>
<evidence type="ECO:0000313" key="18">
    <source>
        <dbReference type="Proteomes" id="UP000749559"/>
    </source>
</evidence>
<evidence type="ECO:0000256" key="13">
    <source>
        <dbReference type="ARBA" id="ARBA00023128"/>
    </source>
</evidence>
<sequence length="409" mass="44860">MIILFQQRYRDAAIVIGGGTALFILQAIGTGNEKYYDEWVMPTLRRLMNPEKAHNFAVFCAKHGLVPYMKKQNHDVLHTKVWDQEFTSPVGLAAGFDKQGQAVDGLLKMGFGFVEVGSVTPEPQPGNPKPRVFRLTEDEAVINRYGFNSDGHDVVYDRLKARQDKTNPLDKGILGINLGKNKTSPDAADDYVKGVRRFGELADYLVVNISSPNTPGLRDMQGKQQLKDLLEKVVKERNELKCARKPPLLVKIAPDLTEKDQKDIAEVVTKTQSRVDGLIISNTTISRPSTVQSDAKVETGGLSGKPLKDLATKTVSDMYKLTDGAIPIVGLGGISSGADAYEKIRAGASLVQLYTALTYHGPPIVGKVKRELAEILKKEGLASVQDAVGLDHKPPPKDTFYDAYITQKS</sequence>
<keyword evidence="18" id="KW-1185">Reference proteome</keyword>
<dbReference type="InterPro" id="IPR005720">
    <property type="entry name" value="Dihydroorotate_DH_cat"/>
</dbReference>
<dbReference type="FunFam" id="3.20.20.70:FF:000066">
    <property type="entry name" value="Dihydroorotate dehydrogenase (quinone), mitochondrial"/>
    <property type="match status" value="1"/>
</dbReference>
<dbReference type="GO" id="GO:0044205">
    <property type="term" value="P:'de novo' UMP biosynthetic process"/>
    <property type="evidence" value="ECO:0007669"/>
    <property type="project" value="UniProtKB-UniPathway"/>
</dbReference>
<keyword evidence="8" id="KW-0812">Transmembrane</keyword>
<comment type="subcellular location">
    <subcellularLocation>
        <location evidence="1 16">Mitochondrion inner membrane</location>
        <topology evidence="1 16">Single-pass membrane protein</topology>
    </subcellularLocation>
</comment>
<comment type="pathway">
    <text evidence="2 16">Pyrimidine metabolism; UMP biosynthesis via de novo pathway; orotate from (S)-dihydroorotate (quinone route): step 1/1.</text>
</comment>
<evidence type="ECO:0000256" key="4">
    <source>
        <dbReference type="ARBA" id="ARBA00012791"/>
    </source>
</evidence>
<organism evidence="17 18">
    <name type="scientific">Owenia fusiformis</name>
    <name type="common">Polychaete worm</name>
    <dbReference type="NCBI Taxonomy" id="6347"/>
    <lineage>
        <taxon>Eukaryota</taxon>
        <taxon>Metazoa</taxon>
        <taxon>Spiralia</taxon>
        <taxon>Lophotrochozoa</taxon>
        <taxon>Annelida</taxon>
        <taxon>Polychaeta</taxon>
        <taxon>Sedentaria</taxon>
        <taxon>Canalipalpata</taxon>
        <taxon>Sabellida</taxon>
        <taxon>Oweniida</taxon>
        <taxon>Oweniidae</taxon>
        <taxon>Owenia</taxon>
    </lineage>
</organism>
<proteinExistence type="inferred from homology"/>
<dbReference type="GO" id="GO:0005743">
    <property type="term" value="C:mitochondrial inner membrane"/>
    <property type="evidence" value="ECO:0007669"/>
    <property type="project" value="UniProtKB-SubCell"/>
</dbReference>
<dbReference type="PROSITE" id="PS00912">
    <property type="entry name" value="DHODEHASE_2"/>
    <property type="match status" value="1"/>
</dbReference>
<keyword evidence="13 16" id="KW-0496">Mitochondrion</keyword>
<dbReference type="SUPFAM" id="SSF51395">
    <property type="entry name" value="FMN-linked oxidoreductases"/>
    <property type="match status" value="1"/>
</dbReference>
<keyword evidence="12 16" id="KW-0560">Oxidoreductase</keyword>
<reference evidence="17" key="1">
    <citation type="submission" date="2022-03" db="EMBL/GenBank/DDBJ databases">
        <authorList>
            <person name="Martin C."/>
        </authorList>
    </citation>
    <scope>NUCLEOTIDE SEQUENCE</scope>
</reference>
<evidence type="ECO:0000256" key="9">
    <source>
        <dbReference type="ARBA" id="ARBA00022792"/>
    </source>
</evidence>
<evidence type="ECO:0000256" key="2">
    <source>
        <dbReference type="ARBA" id="ARBA00005161"/>
    </source>
</evidence>
<dbReference type="AlphaFoldDB" id="A0A8J1TUC1"/>
<evidence type="ECO:0000313" key="17">
    <source>
        <dbReference type="EMBL" id="CAH1779373.1"/>
    </source>
</evidence>
<dbReference type="Proteomes" id="UP000749559">
    <property type="component" value="Unassembled WGS sequence"/>
</dbReference>
<dbReference type="Pfam" id="PF01180">
    <property type="entry name" value="DHO_dh"/>
    <property type="match status" value="1"/>
</dbReference>
<evidence type="ECO:0000256" key="8">
    <source>
        <dbReference type="ARBA" id="ARBA00022692"/>
    </source>
</evidence>
<dbReference type="NCBIfam" id="NF003645">
    <property type="entry name" value="PRK05286.1-2"/>
    <property type="match status" value="1"/>
</dbReference>
<evidence type="ECO:0000256" key="7">
    <source>
        <dbReference type="ARBA" id="ARBA00022643"/>
    </source>
</evidence>
<comment type="catalytic activity">
    <reaction evidence="15 16">
        <text>(S)-dihydroorotate + a quinone = orotate + a quinol</text>
        <dbReference type="Rhea" id="RHEA:30187"/>
        <dbReference type="ChEBI" id="CHEBI:24646"/>
        <dbReference type="ChEBI" id="CHEBI:30839"/>
        <dbReference type="ChEBI" id="CHEBI:30864"/>
        <dbReference type="ChEBI" id="CHEBI:132124"/>
        <dbReference type="EC" id="1.3.5.2"/>
    </reaction>
</comment>
<accession>A0A8J1TUC1</accession>
<keyword evidence="14" id="KW-0472">Membrane</keyword>
<keyword evidence="10" id="KW-0809">Transit peptide</keyword>
<evidence type="ECO:0000256" key="16">
    <source>
        <dbReference type="RuleBase" id="RU361255"/>
    </source>
</evidence>
<dbReference type="GO" id="GO:0106430">
    <property type="term" value="F:dihydroorotate dehydrogenase (quinone) activity"/>
    <property type="evidence" value="ECO:0007669"/>
    <property type="project" value="UniProtKB-EC"/>
</dbReference>
<dbReference type="EMBL" id="CAIIXF020000003">
    <property type="protein sequence ID" value="CAH1779373.1"/>
    <property type="molecule type" value="Genomic_DNA"/>
</dbReference>
<dbReference type="PROSITE" id="PS00911">
    <property type="entry name" value="DHODEHASE_1"/>
    <property type="match status" value="1"/>
</dbReference>
<evidence type="ECO:0000256" key="6">
    <source>
        <dbReference type="ARBA" id="ARBA00022630"/>
    </source>
</evidence>
<protein>
    <recommendedName>
        <fullName evidence="5 16">Dihydroorotate dehydrogenase (quinone), mitochondrial</fullName>
        <shortName evidence="16">DHOdehase</shortName>
        <ecNumber evidence="4 16">1.3.5.2</ecNumber>
    </recommendedName>
</protein>
<evidence type="ECO:0000256" key="10">
    <source>
        <dbReference type="ARBA" id="ARBA00022946"/>
    </source>
</evidence>
<evidence type="ECO:0000256" key="12">
    <source>
        <dbReference type="ARBA" id="ARBA00023002"/>
    </source>
</evidence>
<evidence type="ECO:0000256" key="14">
    <source>
        <dbReference type="ARBA" id="ARBA00023136"/>
    </source>
</evidence>
<keyword evidence="11" id="KW-1133">Transmembrane helix</keyword>
<dbReference type="CDD" id="cd04738">
    <property type="entry name" value="DHOD_2_like"/>
    <property type="match status" value="1"/>
</dbReference>
<dbReference type="PANTHER" id="PTHR48109">
    <property type="entry name" value="DIHYDROOROTATE DEHYDROGENASE (QUINONE), MITOCHONDRIAL-RELATED"/>
    <property type="match status" value="1"/>
</dbReference>